<comment type="similarity">
    <text evidence="2">Belongs to the seminal plasma protein family.</text>
</comment>
<keyword evidence="3" id="KW-0964">Secreted</keyword>
<evidence type="ECO:0000259" key="7">
    <source>
        <dbReference type="PROSITE" id="PS51092"/>
    </source>
</evidence>
<evidence type="ECO:0000256" key="1">
    <source>
        <dbReference type="ARBA" id="ARBA00004613"/>
    </source>
</evidence>
<dbReference type="AlphaFoldDB" id="A0A8C3I296"/>
<dbReference type="GO" id="GO:0005576">
    <property type="term" value="C:extracellular region"/>
    <property type="evidence" value="ECO:0007669"/>
    <property type="project" value="UniProtKB-SubCell"/>
</dbReference>
<keyword evidence="5 6" id="KW-1015">Disulfide bond</keyword>
<organism evidence="8 9">
    <name type="scientific">Chrysemys picta bellii</name>
    <name type="common">Western painted turtle</name>
    <name type="synonym">Emys bellii</name>
    <dbReference type="NCBI Taxonomy" id="8478"/>
    <lineage>
        <taxon>Eukaryota</taxon>
        <taxon>Metazoa</taxon>
        <taxon>Chordata</taxon>
        <taxon>Craniata</taxon>
        <taxon>Vertebrata</taxon>
        <taxon>Euteleostomi</taxon>
        <taxon>Archelosauria</taxon>
        <taxon>Testudinata</taxon>
        <taxon>Testudines</taxon>
        <taxon>Cryptodira</taxon>
        <taxon>Durocryptodira</taxon>
        <taxon>Testudinoidea</taxon>
        <taxon>Emydidae</taxon>
        <taxon>Chrysemys</taxon>
    </lineage>
</organism>
<dbReference type="GeneTree" id="ENSGT00940000162766"/>
<dbReference type="InterPro" id="IPR013806">
    <property type="entry name" value="Kringle-like"/>
</dbReference>
<dbReference type="PRINTS" id="PR00013">
    <property type="entry name" value="FNTYPEII"/>
</dbReference>
<dbReference type="CDD" id="cd00062">
    <property type="entry name" value="FN2"/>
    <property type="match status" value="4"/>
</dbReference>
<dbReference type="InterPro" id="IPR036943">
    <property type="entry name" value="FN_type2_sf"/>
</dbReference>
<keyword evidence="9" id="KW-1185">Reference proteome</keyword>
<dbReference type="GO" id="GO:0009986">
    <property type="term" value="C:cell surface"/>
    <property type="evidence" value="ECO:0007669"/>
    <property type="project" value="TreeGrafter"/>
</dbReference>
<evidence type="ECO:0000313" key="8">
    <source>
        <dbReference type="Ensembl" id="ENSCPBP00000027229.1"/>
    </source>
</evidence>
<dbReference type="OMA" id="IFRGKSH"/>
<evidence type="ECO:0000256" key="6">
    <source>
        <dbReference type="PROSITE-ProRule" id="PRU00479"/>
    </source>
</evidence>
<dbReference type="PANTHER" id="PTHR22918">
    <property type="entry name" value="SEMINAL PLASMA PROTEIN"/>
    <property type="match status" value="1"/>
</dbReference>
<dbReference type="Proteomes" id="UP000694380">
    <property type="component" value="Unplaced"/>
</dbReference>
<dbReference type="GO" id="GO:0008201">
    <property type="term" value="F:heparin binding"/>
    <property type="evidence" value="ECO:0007669"/>
    <property type="project" value="TreeGrafter"/>
</dbReference>
<evidence type="ECO:0000256" key="5">
    <source>
        <dbReference type="ARBA" id="ARBA00023157"/>
    </source>
</evidence>
<comment type="caution">
    <text evidence="6">Lacks conserved residue(s) required for the propagation of feature annotation.</text>
</comment>
<dbReference type="PROSITE" id="PS51092">
    <property type="entry name" value="FN2_2"/>
    <property type="match status" value="4"/>
</dbReference>
<feature type="domain" description="Fibronectin type-II" evidence="7">
    <location>
        <begin position="65"/>
        <end position="109"/>
    </location>
</feature>
<feature type="domain" description="Fibronectin type-II" evidence="7">
    <location>
        <begin position="118"/>
        <end position="166"/>
    </location>
</feature>
<proteinExistence type="inferred from homology"/>
<feature type="domain" description="Fibronectin type-II" evidence="7">
    <location>
        <begin position="165"/>
        <end position="208"/>
    </location>
</feature>
<dbReference type="SMART" id="SM00059">
    <property type="entry name" value="FN2"/>
    <property type="match status" value="4"/>
</dbReference>
<comment type="subcellular location">
    <subcellularLocation>
        <location evidence="1">Secreted</location>
    </subcellularLocation>
</comment>
<keyword evidence="4" id="KW-0677">Repeat</keyword>
<dbReference type="Ensembl" id="ENSCPBT00000032045.1">
    <property type="protein sequence ID" value="ENSCPBP00000027229.1"/>
    <property type="gene ID" value="ENSCPBG00000019279.1"/>
</dbReference>
<evidence type="ECO:0000313" key="9">
    <source>
        <dbReference type="Proteomes" id="UP000694380"/>
    </source>
</evidence>
<feature type="disulfide bond" evidence="6">
    <location>
        <begin position="123"/>
        <end position="149"/>
    </location>
</feature>
<reference evidence="8" key="1">
    <citation type="submission" date="2025-08" db="UniProtKB">
        <authorList>
            <consortium name="Ensembl"/>
        </authorList>
    </citation>
    <scope>IDENTIFICATION</scope>
</reference>
<dbReference type="PANTHER" id="PTHR22918:SF1">
    <property type="entry name" value="FIBRONECTIN TYPE-II DOMAIN-CONTAINING PROTEIN"/>
    <property type="match status" value="1"/>
</dbReference>
<dbReference type="FunFam" id="2.10.10.10:FF:000003">
    <property type="entry name" value="binder of sperm protein homolog 1"/>
    <property type="match status" value="2"/>
</dbReference>
<reference evidence="8" key="2">
    <citation type="submission" date="2025-09" db="UniProtKB">
        <authorList>
            <consortium name="Ensembl"/>
        </authorList>
    </citation>
    <scope>IDENTIFICATION</scope>
</reference>
<dbReference type="Pfam" id="PF00040">
    <property type="entry name" value="fn2"/>
    <property type="match status" value="4"/>
</dbReference>
<dbReference type="SUPFAM" id="SSF57440">
    <property type="entry name" value="Kringle-like"/>
    <property type="match status" value="4"/>
</dbReference>
<evidence type="ECO:0000256" key="4">
    <source>
        <dbReference type="ARBA" id="ARBA00022737"/>
    </source>
</evidence>
<evidence type="ECO:0000256" key="3">
    <source>
        <dbReference type="ARBA" id="ARBA00022525"/>
    </source>
</evidence>
<evidence type="ECO:0000256" key="2">
    <source>
        <dbReference type="ARBA" id="ARBA00010011"/>
    </source>
</evidence>
<accession>A0A8C3I296</accession>
<dbReference type="GO" id="GO:0048240">
    <property type="term" value="P:sperm capacitation"/>
    <property type="evidence" value="ECO:0007669"/>
    <property type="project" value="TreeGrafter"/>
</dbReference>
<feature type="domain" description="Fibronectin type-II" evidence="7">
    <location>
        <begin position="21"/>
        <end position="67"/>
    </location>
</feature>
<feature type="disulfide bond" evidence="6">
    <location>
        <begin position="137"/>
        <end position="164"/>
    </location>
</feature>
<protein>
    <recommendedName>
        <fullName evidence="7">Fibronectin type-II domain-containing protein</fullName>
    </recommendedName>
</protein>
<name>A0A8C3I296_CHRPI</name>
<dbReference type="InterPro" id="IPR051666">
    <property type="entry name" value="SP_Capacitation_Regulator"/>
</dbReference>
<dbReference type="InterPro" id="IPR000562">
    <property type="entry name" value="FN_type2_dom"/>
</dbReference>
<dbReference type="Gene3D" id="2.10.10.10">
    <property type="entry name" value="Fibronectin, type II, collagen-binding"/>
    <property type="match status" value="4"/>
</dbReference>
<sequence>DVPKPAGWDRFWHPGSSGFRKQRDPCTFPFSYKGRRYTACTMDDSKRPWCATTSNYEANHKWRYCDSSPCVFPFIYKGKTYQNCTSSGKLWCSTTGNYDVDKKWTYCSKPGRTGDGGNYDKPCVFPFIYKKFKFRTCTNLAEAKGKFWCSTTDNYDRDHQWSYCSVSLRCTFPFIYKGRSYSSCTTDRLWCATTSDYDKDGKWKFCTRKGESLCLCRAN</sequence>